<dbReference type="InterPro" id="IPR038765">
    <property type="entry name" value="Papain-like_cys_pep_sf"/>
</dbReference>
<feature type="transmembrane region" description="Helical" evidence="2">
    <location>
        <begin position="604"/>
        <end position="625"/>
    </location>
</feature>
<feature type="transmembrane region" description="Helical" evidence="2">
    <location>
        <begin position="100"/>
        <end position="123"/>
    </location>
</feature>
<feature type="region of interest" description="Disordered" evidence="1">
    <location>
        <begin position="560"/>
        <end position="588"/>
    </location>
</feature>
<dbReference type="Gene3D" id="3.10.620.30">
    <property type="match status" value="1"/>
</dbReference>
<proteinExistence type="predicted"/>
<evidence type="ECO:0000256" key="1">
    <source>
        <dbReference type="SAM" id="MobiDB-lite"/>
    </source>
</evidence>
<dbReference type="InterPro" id="IPR052901">
    <property type="entry name" value="Bact_TGase-like"/>
</dbReference>
<evidence type="ECO:0000259" key="3">
    <source>
        <dbReference type="SMART" id="SM00460"/>
    </source>
</evidence>
<dbReference type="Proteomes" id="UP000184423">
    <property type="component" value="Unassembled WGS sequence"/>
</dbReference>
<dbReference type="Pfam" id="PF01841">
    <property type="entry name" value="Transglut_core"/>
    <property type="match status" value="1"/>
</dbReference>
<evidence type="ECO:0000313" key="4">
    <source>
        <dbReference type="EMBL" id="SHE77847.1"/>
    </source>
</evidence>
<dbReference type="RefSeq" id="WP_073248265.1">
    <property type="nucleotide sequence ID" value="NZ_FQVG01000016.1"/>
</dbReference>
<evidence type="ECO:0000256" key="2">
    <source>
        <dbReference type="SAM" id="Phobius"/>
    </source>
</evidence>
<keyword evidence="2" id="KW-1133">Transmembrane helix</keyword>
<dbReference type="SMART" id="SM00460">
    <property type="entry name" value="TGc"/>
    <property type="match status" value="1"/>
</dbReference>
<sequence length="738" mass="87069">MKNKPLEFIWYNFIQSILFIIIILNLQNLFKVKIFSYLLIFIYVFILVCLFISIRYRIFNLAIILLFIHPAIKNGVIELYKGFVPFVQSLIENGGLIETYNGYFIGLVTILFIPSYIVVYYLIKNKKSSIFLFVVGLFVFYGLYYYDLVNINRAVIYFTALLMLYGYNNFSKNTKTIDNNFKFQRGYFVRWLTLIIIFIMATNLFIKLLPFKNEPYIYIDELDFESGSIVNRVLNFEQKSFSLSMTGYQRDDKKLGGPIEDDNSKAFIVKSQSTLGEVHLRGTVKTTYNGSMWTKIDNNKLEIKNAVPDVNGLKEVNIFEGDKLKNINLEIIPKYINTKTIFTPLYLQSINISSNRQLSIDGEWEVLADKNLFSKDTYNLISIYYDYNNIEYLLKNSLNKKYDIRQFSIYLNVPNSVPQRVYSLTEEIVRQHKDKSNLVKAALIERYLKSNFQYDKNVSVVPDDRDFVDYFLFDEKRGYCTYYASAMAVMCRIANIPTRYVEGFTVNVTKGENIVYNKNAHAWVEVYTEELGWVTFDATPGHVSISDFLPQSLFLEEDKNGKEKEDKEIKPIEQKDKSKEKEDVKDKEQWDKKEAAKEKINNPIYVYVIAILILLYLCIYLFVFFKIDRLSKILNTIVFYGKLNGIKYSRDMTLREYIEKIEGQLQIDLNKIKDILDAYYYGGRKLSEHDFNLLKRKQKLISKKIRERGKIKYYFRKTIYILSQPFYYIFAYIRKNVI</sequence>
<keyword evidence="2" id="KW-0472">Membrane</keyword>
<dbReference type="PANTHER" id="PTHR42736">
    <property type="entry name" value="PROTEIN-GLUTAMINE GAMMA-GLUTAMYLTRANSFERASE"/>
    <property type="match status" value="1"/>
</dbReference>
<feature type="transmembrane region" description="Helical" evidence="2">
    <location>
        <begin position="713"/>
        <end position="733"/>
    </location>
</feature>
<feature type="transmembrane region" description="Helical" evidence="2">
    <location>
        <begin position="9"/>
        <end position="28"/>
    </location>
</feature>
<name>A0A1M4W9G4_9CLOT</name>
<organism evidence="4 5">
    <name type="scientific">Caloramator proteoclasticus DSM 10124</name>
    <dbReference type="NCBI Taxonomy" id="1121262"/>
    <lineage>
        <taxon>Bacteria</taxon>
        <taxon>Bacillati</taxon>
        <taxon>Bacillota</taxon>
        <taxon>Clostridia</taxon>
        <taxon>Eubacteriales</taxon>
        <taxon>Clostridiaceae</taxon>
        <taxon>Caloramator</taxon>
    </lineage>
</organism>
<reference evidence="5" key="1">
    <citation type="submission" date="2016-11" db="EMBL/GenBank/DDBJ databases">
        <authorList>
            <person name="Varghese N."/>
            <person name="Submissions S."/>
        </authorList>
    </citation>
    <scope>NUCLEOTIDE SEQUENCE [LARGE SCALE GENOMIC DNA]</scope>
    <source>
        <strain evidence="5">DSM 10124</strain>
    </source>
</reference>
<evidence type="ECO:0000313" key="5">
    <source>
        <dbReference type="Proteomes" id="UP000184423"/>
    </source>
</evidence>
<dbReference type="PANTHER" id="PTHR42736:SF1">
    <property type="entry name" value="PROTEIN-GLUTAMINE GAMMA-GLUTAMYLTRANSFERASE"/>
    <property type="match status" value="1"/>
</dbReference>
<keyword evidence="5" id="KW-1185">Reference proteome</keyword>
<feature type="transmembrane region" description="Helical" evidence="2">
    <location>
        <begin position="154"/>
        <end position="170"/>
    </location>
</feature>
<feature type="transmembrane region" description="Helical" evidence="2">
    <location>
        <begin position="34"/>
        <end position="54"/>
    </location>
</feature>
<feature type="transmembrane region" description="Helical" evidence="2">
    <location>
        <begin position="130"/>
        <end position="148"/>
    </location>
</feature>
<dbReference type="InterPro" id="IPR002931">
    <property type="entry name" value="Transglutaminase-like"/>
</dbReference>
<feature type="transmembrane region" description="Helical" evidence="2">
    <location>
        <begin position="191"/>
        <end position="209"/>
    </location>
</feature>
<protein>
    <submittedName>
        <fullName evidence="4">Transglutaminase-like superfamily protein</fullName>
    </submittedName>
</protein>
<dbReference type="SUPFAM" id="SSF54001">
    <property type="entry name" value="Cysteine proteinases"/>
    <property type="match status" value="1"/>
</dbReference>
<dbReference type="AlphaFoldDB" id="A0A1M4W9G4"/>
<dbReference type="EMBL" id="FQVG01000016">
    <property type="protein sequence ID" value="SHE77847.1"/>
    <property type="molecule type" value="Genomic_DNA"/>
</dbReference>
<keyword evidence="2" id="KW-0812">Transmembrane</keyword>
<gene>
    <name evidence="4" type="ORF">SAMN02746091_01092</name>
</gene>
<feature type="domain" description="Transglutaminase-like" evidence="3">
    <location>
        <begin position="472"/>
        <end position="540"/>
    </location>
</feature>
<accession>A0A1M4W9G4</accession>
<feature type="transmembrane region" description="Helical" evidence="2">
    <location>
        <begin position="61"/>
        <end position="80"/>
    </location>
</feature>